<dbReference type="EMBL" id="JACOGF010000013">
    <property type="protein sequence ID" value="MBC3920014.1"/>
    <property type="molecule type" value="Genomic_DNA"/>
</dbReference>
<organism evidence="1 2">
    <name type="scientific">Undibacterium hunanense</name>
    <dbReference type="NCBI Taxonomy" id="2762292"/>
    <lineage>
        <taxon>Bacteria</taxon>
        <taxon>Pseudomonadati</taxon>
        <taxon>Pseudomonadota</taxon>
        <taxon>Betaproteobacteria</taxon>
        <taxon>Burkholderiales</taxon>
        <taxon>Oxalobacteraceae</taxon>
        <taxon>Undibacterium</taxon>
    </lineage>
</organism>
<gene>
    <name evidence="1" type="ORF">H8L32_21275</name>
</gene>
<evidence type="ECO:0000313" key="2">
    <source>
        <dbReference type="Proteomes" id="UP000650424"/>
    </source>
</evidence>
<dbReference type="PROSITE" id="PS51257">
    <property type="entry name" value="PROKAR_LIPOPROTEIN"/>
    <property type="match status" value="1"/>
</dbReference>
<comment type="caution">
    <text evidence="1">The sequence shown here is derived from an EMBL/GenBank/DDBJ whole genome shotgun (WGS) entry which is preliminary data.</text>
</comment>
<dbReference type="RefSeq" id="WP_186949281.1">
    <property type="nucleotide sequence ID" value="NZ_JACOGF010000013.1"/>
</dbReference>
<name>A0ABR6ZVW7_9BURK</name>
<keyword evidence="2" id="KW-1185">Reference proteome</keyword>
<sequence length="145" mass="16575">MQKKYLSIFLAFLFCACTPVEQKQAREFVASKLKDPQSTQFRNEVLKIGILCGELNSKNSYGAYVGFKRFIASGKQFAFVDGMGLVAGKEPELNAAEVTKFVGFEIEIFHIMVEDLKQGKDRISEAEKQKLIESKKFAYFWEKYC</sequence>
<evidence type="ECO:0000313" key="1">
    <source>
        <dbReference type="EMBL" id="MBC3920014.1"/>
    </source>
</evidence>
<protein>
    <recommendedName>
        <fullName evidence="3">Lipoprotein</fullName>
    </recommendedName>
</protein>
<evidence type="ECO:0008006" key="3">
    <source>
        <dbReference type="Google" id="ProtNLM"/>
    </source>
</evidence>
<proteinExistence type="predicted"/>
<reference evidence="1 2" key="1">
    <citation type="submission" date="2020-08" db="EMBL/GenBank/DDBJ databases">
        <title>Novel species isolated from subtropical streams in China.</title>
        <authorList>
            <person name="Lu H."/>
        </authorList>
    </citation>
    <scope>NUCLEOTIDE SEQUENCE [LARGE SCALE GENOMIC DNA]</scope>
    <source>
        <strain evidence="1 2">CY18W</strain>
    </source>
</reference>
<dbReference type="Proteomes" id="UP000650424">
    <property type="component" value="Unassembled WGS sequence"/>
</dbReference>
<accession>A0ABR6ZVW7</accession>